<dbReference type="EMBL" id="ASWB01000004">
    <property type="protein sequence ID" value="EOT65317.1"/>
    <property type="molecule type" value="Genomic_DNA"/>
</dbReference>
<protein>
    <submittedName>
        <fullName evidence="1">Uncharacterized protein</fullName>
    </submittedName>
</protein>
<accession>R2RDB0</accession>
<evidence type="ECO:0000313" key="4">
    <source>
        <dbReference type="Proteomes" id="UP000014157"/>
    </source>
</evidence>
<reference evidence="1 3" key="1">
    <citation type="submission" date="2013-02" db="EMBL/GenBank/DDBJ databases">
        <title>The Genome Sequence of Enterococcus moraviensis BAA-383.</title>
        <authorList>
            <consortium name="The Broad Institute Genome Sequencing Platform"/>
            <consortium name="The Broad Institute Genome Sequencing Center for Infectious Disease"/>
            <person name="Earl A.M."/>
            <person name="Gilmore M.S."/>
            <person name="Lebreton F."/>
            <person name="Walker B."/>
            <person name="Young S.K."/>
            <person name="Zeng Q."/>
            <person name="Gargeya S."/>
            <person name="Fitzgerald M."/>
            <person name="Haas B."/>
            <person name="Abouelleil A."/>
            <person name="Alvarado L."/>
            <person name="Arachchi H.M."/>
            <person name="Berlin A.M."/>
            <person name="Chapman S.B."/>
            <person name="Dewar J."/>
            <person name="Goldberg J."/>
            <person name="Griggs A."/>
            <person name="Gujja S."/>
            <person name="Hansen M."/>
            <person name="Howarth C."/>
            <person name="Imamovic A."/>
            <person name="Larimer J."/>
            <person name="McCowan C."/>
            <person name="Murphy C."/>
            <person name="Neiman D."/>
            <person name="Pearson M."/>
            <person name="Priest M."/>
            <person name="Roberts A."/>
            <person name="Saif S."/>
            <person name="Shea T."/>
            <person name="Sisk P."/>
            <person name="Sykes S."/>
            <person name="Wortman J."/>
            <person name="Nusbaum C."/>
            <person name="Birren B."/>
        </authorList>
    </citation>
    <scope>NUCLEOTIDE SEQUENCE [LARGE SCALE GENOMIC DNA]</scope>
    <source>
        <strain evidence="1 3">ATCC BAA-383</strain>
    </source>
</reference>
<proteinExistence type="predicted"/>
<evidence type="ECO:0000313" key="1">
    <source>
        <dbReference type="EMBL" id="EOI06975.1"/>
    </source>
</evidence>
<dbReference type="Proteomes" id="UP000013781">
    <property type="component" value="Unassembled WGS sequence"/>
</dbReference>
<evidence type="ECO:0000313" key="3">
    <source>
        <dbReference type="Proteomes" id="UP000013781"/>
    </source>
</evidence>
<dbReference type="HOGENOM" id="CLU_3381768_0_0_9"/>
<name>R2RDB0_9ENTE</name>
<dbReference type="EMBL" id="AJAS01000002">
    <property type="protein sequence ID" value="EOI06975.1"/>
    <property type="molecule type" value="Genomic_DNA"/>
</dbReference>
<dbReference type="AlphaFoldDB" id="R2RDB0"/>
<keyword evidence="4" id="KW-1185">Reference proteome</keyword>
<gene>
    <name evidence="2" type="ORF">I586_03051</name>
    <name evidence="1" type="ORF">UAY_00317</name>
</gene>
<comment type="caution">
    <text evidence="1">The sequence shown here is derived from an EMBL/GenBank/DDBJ whole genome shotgun (WGS) entry which is preliminary data.</text>
</comment>
<reference evidence="2 4" key="2">
    <citation type="submission" date="2013-03" db="EMBL/GenBank/DDBJ databases">
        <title>The Genome Sequence of Enterococcus moraviensis BAA-383 (PacBio/Illumina hybrid assembly).</title>
        <authorList>
            <consortium name="The Broad Institute Genomics Platform"/>
            <consortium name="The Broad Institute Genome Sequencing Center for Infectious Disease"/>
            <person name="Earl A."/>
            <person name="Russ C."/>
            <person name="Gilmore M."/>
            <person name="Surin D."/>
            <person name="Walker B."/>
            <person name="Young S."/>
            <person name="Zeng Q."/>
            <person name="Gargeya S."/>
            <person name="Fitzgerald M."/>
            <person name="Haas B."/>
            <person name="Abouelleil A."/>
            <person name="Allen A.W."/>
            <person name="Alvarado L."/>
            <person name="Arachchi H.M."/>
            <person name="Berlin A.M."/>
            <person name="Chapman S.B."/>
            <person name="Gainer-Dewar J."/>
            <person name="Goldberg J."/>
            <person name="Griggs A."/>
            <person name="Gujja S."/>
            <person name="Hansen M."/>
            <person name="Howarth C."/>
            <person name="Imamovic A."/>
            <person name="Ireland A."/>
            <person name="Larimer J."/>
            <person name="McCowan C."/>
            <person name="Murphy C."/>
            <person name="Pearson M."/>
            <person name="Poon T.W."/>
            <person name="Priest M."/>
            <person name="Roberts A."/>
            <person name="Saif S."/>
            <person name="Shea T."/>
            <person name="Sisk P."/>
            <person name="Sykes S."/>
            <person name="Wortman J."/>
            <person name="Nusbaum C."/>
            <person name="Birren B."/>
        </authorList>
    </citation>
    <scope>NUCLEOTIDE SEQUENCE [LARGE SCALE GENOMIC DNA]</scope>
    <source>
        <strain evidence="2 4">ATCC BAA-383</strain>
    </source>
</reference>
<evidence type="ECO:0000313" key="2">
    <source>
        <dbReference type="EMBL" id="EOT65317.1"/>
    </source>
</evidence>
<organism evidence="1 3">
    <name type="scientific">Enterococcus moraviensis ATCC BAA-383</name>
    <dbReference type="NCBI Taxonomy" id="1158609"/>
    <lineage>
        <taxon>Bacteria</taxon>
        <taxon>Bacillati</taxon>
        <taxon>Bacillota</taxon>
        <taxon>Bacilli</taxon>
        <taxon>Lactobacillales</taxon>
        <taxon>Enterococcaceae</taxon>
        <taxon>Enterococcus</taxon>
    </lineage>
</organism>
<dbReference type="Proteomes" id="UP000014157">
    <property type="component" value="Unassembled WGS sequence"/>
</dbReference>
<sequence length="33" mass="3920">MNKEKTTKKFKTHGNLYALVTTFISEIMDRIIF</sequence>